<accession>A0AAV1KG09</accession>
<sequence length="249" mass="28994">MDLRNQEEQISKWLEEVEDKEEGSNDSVSETEDNVEEEIDINTSDSEFSNGSSEPEDDIIRPSKRQRTQIVDFDDSLEYIHETRISFMNIKLLTSNFKPRSATTRTLRRNIVHFIPGPRGEARELQESIDLFWPFMIDDMLQQVVTFTNAEIITQRNRYKQESYTVSQTNLLEIKALLGLLLIAAAMKSNHLPTCMLFNPQRSGTIFKACMSAERFNFLIKCMRFDENKQEMTEEKRTSSHIYVNCGKI</sequence>
<protein>
    <recommendedName>
        <fullName evidence="2">PiggyBac transposable element-derived protein domain-containing protein</fullName>
    </recommendedName>
</protein>
<dbReference type="EMBL" id="CAVLGL010000024">
    <property type="protein sequence ID" value="CAK1581284.1"/>
    <property type="molecule type" value="Genomic_DNA"/>
</dbReference>
<dbReference type="PANTHER" id="PTHR46599:SF3">
    <property type="entry name" value="PIGGYBAC TRANSPOSABLE ELEMENT-DERIVED PROTEIN 4"/>
    <property type="match status" value="1"/>
</dbReference>
<reference evidence="3 4" key="1">
    <citation type="submission" date="2023-11" db="EMBL/GenBank/DDBJ databases">
        <authorList>
            <person name="Hedman E."/>
            <person name="Englund M."/>
            <person name="Stromberg M."/>
            <person name="Nyberg Akerstrom W."/>
            <person name="Nylinder S."/>
            <person name="Jareborg N."/>
            <person name="Kallberg Y."/>
            <person name="Kronander E."/>
        </authorList>
    </citation>
    <scope>NUCLEOTIDE SEQUENCE [LARGE SCALE GENOMIC DNA]</scope>
</reference>
<dbReference type="AlphaFoldDB" id="A0AAV1KG09"/>
<feature type="region of interest" description="Disordered" evidence="1">
    <location>
        <begin position="1"/>
        <end position="60"/>
    </location>
</feature>
<name>A0AAV1KG09_9NEOP</name>
<proteinExistence type="predicted"/>
<gene>
    <name evidence="3" type="ORF">PARMNEM_LOCUS2973</name>
</gene>
<dbReference type="Pfam" id="PF13843">
    <property type="entry name" value="DDE_Tnp_1_7"/>
    <property type="match status" value="1"/>
</dbReference>
<evidence type="ECO:0000259" key="2">
    <source>
        <dbReference type="Pfam" id="PF13843"/>
    </source>
</evidence>
<organism evidence="3 4">
    <name type="scientific">Parnassius mnemosyne</name>
    <name type="common">clouded apollo</name>
    <dbReference type="NCBI Taxonomy" id="213953"/>
    <lineage>
        <taxon>Eukaryota</taxon>
        <taxon>Metazoa</taxon>
        <taxon>Ecdysozoa</taxon>
        <taxon>Arthropoda</taxon>
        <taxon>Hexapoda</taxon>
        <taxon>Insecta</taxon>
        <taxon>Pterygota</taxon>
        <taxon>Neoptera</taxon>
        <taxon>Endopterygota</taxon>
        <taxon>Lepidoptera</taxon>
        <taxon>Glossata</taxon>
        <taxon>Ditrysia</taxon>
        <taxon>Papilionoidea</taxon>
        <taxon>Papilionidae</taxon>
        <taxon>Parnassiinae</taxon>
        <taxon>Parnassini</taxon>
        <taxon>Parnassius</taxon>
        <taxon>Driopa</taxon>
    </lineage>
</organism>
<evidence type="ECO:0000313" key="4">
    <source>
        <dbReference type="Proteomes" id="UP001314205"/>
    </source>
</evidence>
<dbReference type="PANTHER" id="PTHR46599">
    <property type="entry name" value="PIGGYBAC TRANSPOSABLE ELEMENT-DERIVED PROTEIN 4"/>
    <property type="match status" value="1"/>
</dbReference>
<feature type="compositionally biased region" description="Polar residues" evidence="1">
    <location>
        <begin position="41"/>
        <end position="53"/>
    </location>
</feature>
<dbReference type="InterPro" id="IPR029526">
    <property type="entry name" value="PGBD"/>
</dbReference>
<feature type="compositionally biased region" description="Acidic residues" evidence="1">
    <location>
        <begin position="29"/>
        <end position="40"/>
    </location>
</feature>
<evidence type="ECO:0000256" key="1">
    <source>
        <dbReference type="SAM" id="MobiDB-lite"/>
    </source>
</evidence>
<feature type="compositionally biased region" description="Basic and acidic residues" evidence="1">
    <location>
        <begin position="1"/>
        <end position="15"/>
    </location>
</feature>
<feature type="domain" description="PiggyBac transposable element-derived protein" evidence="2">
    <location>
        <begin position="130"/>
        <end position="236"/>
    </location>
</feature>
<dbReference type="Proteomes" id="UP001314205">
    <property type="component" value="Unassembled WGS sequence"/>
</dbReference>
<evidence type="ECO:0000313" key="3">
    <source>
        <dbReference type="EMBL" id="CAK1581284.1"/>
    </source>
</evidence>
<comment type="caution">
    <text evidence="3">The sequence shown here is derived from an EMBL/GenBank/DDBJ whole genome shotgun (WGS) entry which is preliminary data.</text>
</comment>
<keyword evidence="4" id="KW-1185">Reference proteome</keyword>